<reference evidence="1" key="1">
    <citation type="submission" date="2011-11" db="EMBL/GenBank/DDBJ databases">
        <title>The Genome Sequence of Fusarium oxysporum PHW808.</title>
        <authorList>
            <consortium name="The Broad Institute Genome Sequencing Platform"/>
            <person name="Ma L.-J."/>
            <person name="Gale L.R."/>
            <person name="Schwartz D.C."/>
            <person name="Zhou S."/>
            <person name="Corby-Kistler H."/>
            <person name="Young S.K."/>
            <person name="Zeng Q."/>
            <person name="Gargeya S."/>
            <person name="Fitzgerald M."/>
            <person name="Haas B."/>
            <person name="Abouelleil A."/>
            <person name="Alvarado L."/>
            <person name="Arachchi H.M."/>
            <person name="Berlin A."/>
            <person name="Brown A."/>
            <person name="Chapman S.B."/>
            <person name="Chen Z."/>
            <person name="Dunbar C."/>
            <person name="Freedman E."/>
            <person name="Gearin G."/>
            <person name="Goldberg J."/>
            <person name="Griggs A."/>
            <person name="Gujja S."/>
            <person name="Heiman D."/>
            <person name="Howarth C."/>
            <person name="Larson L."/>
            <person name="Lui A."/>
            <person name="MacDonald P.J.P."/>
            <person name="Montmayeur A."/>
            <person name="Murphy C."/>
            <person name="Neiman D."/>
            <person name="Pearson M."/>
            <person name="Priest M."/>
            <person name="Roberts A."/>
            <person name="Saif S."/>
            <person name="Shea T."/>
            <person name="Shenoy N."/>
            <person name="Sisk P."/>
            <person name="Stolte C."/>
            <person name="Sykes S."/>
            <person name="Wortman J."/>
            <person name="Nusbaum C."/>
            <person name="Birren B."/>
        </authorList>
    </citation>
    <scope>NUCLEOTIDE SEQUENCE [LARGE SCALE GENOMIC DNA]</scope>
    <source>
        <strain evidence="1">54008</strain>
    </source>
</reference>
<accession>X0GKL1</accession>
<organism evidence="1">
    <name type="scientific">Fusarium oxysporum f. sp. conglutinans race 2 54008</name>
    <dbReference type="NCBI Taxonomy" id="1089457"/>
    <lineage>
        <taxon>Eukaryota</taxon>
        <taxon>Fungi</taxon>
        <taxon>Dikarya</taxon>
        <taxon>Ascomycota</taxon>
        <taxon>Pezizomycotina</taxon>
        <taxon>Sordariomycetes</taxon>
        <taxon>Hypocreomycetidae</taxon>
        <taxon>Hypocreales</taxon>
        <taxon>Nectriaceae</taxon>
        <taxon>Fusarium</taxon>
        <taxon>Fusarium oxysporum species complex</taxon>
    </lineage>
</organism>
<name>X0GKL1_FUSOX</name>
<proteinExistence type="predicted"/>
<dbReference type="AlphaFoldDB" id="X0GKL1"/>
<reference evidence="1" key="2">
    <citation type="submission" date="2014-03" db="EMBL/GenBank/DDBJ databases">
        <title>The Genome Annotation of Fusarium oxysporum PHW808.</title>
        <authorList>
            <consortium name="The Broad Institute Genomics Platform"/>
            <person name="Ma L.-J."/>
            <person name="Corby-Kistler H."/>
            <person name="Broz K."/>
            <person name="Gale L.R."/>
            <person name="Jonkers W."/>
            <person name="O'Donnell K."/>
            <person name="Ploetz R."/>
            <person name="Steinberg C."/>
            <person name="Schwartz D.C."/>
            <person name="VanEtten H."/>
            <person name="Zhou S."/>
            <person name="Young S.K."/>
            <person name="Zeng Q."/>
            <person name="Gargeya S."/>
            <person name="Fitzgerald M."/>
            <person name="Abouelleil A."/>
            <person name="Alvarado L."/>
            <person name="Chapman S.B."/>
            <person name="Gainer-Dewar J."/>
            <person name="Goldberg J."/>
            <person name="Griggs A."/>
            <person name="Gujja S."/>
            <person name="Hansen M."/>
            <person name="Howarth C."/>
            <person name="Imamovic A."/>
            <person name="Ireland A."/>
            <person name="Larimer J."/>
            <person name="McCowan C."/>
            <person name="Murphy C."/>
            <person name="Pearson M."/>
            <person name="Poon T.W."/>
            <person name="Priest M."/>
            <person name="Roberts A."/>
            <person name="Saif S."/>
            <person name="Shea T."/>
            <person name="Sykes S."/>
            <person name="Wortman J."/>
            <person name="Nusbaum C."/>
            <person name="Birren B."/>
        </authorList>
    </citation>
    <scope>NUCLEOTIDE SEQUENCE</scope>
    <source>
        <strain evidence="1">54008</strain>
    </source>
</reference>
<dbReference type="Proteomes" id="UP000030676">
    <property type="component" value="Unassembled WGS sequence"/>
</dbReference>
<gene>
    <name evidence="1" type="ORF">FOPG_19900</name>
</gene>
<sequence length="71" mass="7783">MKSTNPRFEAESSTKPCEMLSARSLCRAPPLLSNHNRNEKTVTSTSSYIAKMVFTLALARVPSVTSPRGAR</sequence>
<dbReference type="HOGENOM" id="CLU_179464_0_0_1"/>
<protein>
    <submittedName>
        <fullName evidence="1">Uncharacterized protein</fullName>
    </submittedName>
</protein>
<dbReference type="EMBL" id="KK034678">
    <property type="protein sequence ID" value="EXL63828.1"/>
    <property type="molecule type" value="Genomic_DNA"/>
</dbReference>
<evidence type="ECO:0000313" key="1">
    <source>
        <dbReference type="EMBL" id="EXL63828.1"/>
    </source>
</evidence>